<gene>
    <name evidence="3" type="ORF">GCM10022280_21020</name>
</gene>
<sequence length="127" mass="15218">MTIFTTDQWVIIGLVFVLGLLIGMWLTSGGRRKWKNRYNDEVTTRKALEDKHKEREAHWTAQEKDWRDQDARREAALRDRPAMRSEPYVEDRLRDRHPDDIGGERRDLDRDGVPDNYDRRPLDGDRR</sequence>
<feature type="transmembrane region" description="Helical" evidence="2">
    <location>
        <begin position="6"/>
        <end position="27"/>
    </location>
</feature>
<evidence type="ECO:0000313" key="4">
    <source>
        <dbReference type="Proteomes" id="UP001500235"/>
    </source>
</evidence>
<dbReference type="EMBL" id="BAABBQ010000001">
    <property type="protein sequence ID" value="GAA4020441.1"/>
    <property type="molecule type" value="Genomic_DNA"/>
</dbReference>
<dbReference type="RefSeq" id="WP_344707369.1">
    <property type="nucleotide sequence ID" value="NZ_BAABBQ010000001.1"/>
</dbReference>
<keyword evidence="2" id="KW-0472">Membrane</keyword>
<proteinExistence type="predicted"/>
<keyword evidence="4" id="KW-1185">Reference proteome</keyword>
<comment type="caution">
    <text evidence="3">The sequence shown here is derived from an EMBL/GenBank/DDBJ whole genome shotgun (WGS) entry which is preliminary data.</text>
</comment>
<accession>A0ABP7T3S1</accession>
<name>A0ABP7T3S1_9SPHN</name>
<keyword evidence="2" id="KW-1133">Transmembrane helix</keyword>
<evidence type="ECO:0000256" key="1">
    <source>
        <dbReference type="SAM" id="MobiDB-lite"/>
    </source>
</evidence>
<dbReference type="Proteomes" id="UP001500235">
    <property type="component" value="Unassembled WGS sequence"/>
</dbReference>
<keyword evidence="2" id="KW-0812">Transmembrane</keyword>
<reference evidence="4" key="1">
    <citation type="journal article" date="2019" name="Int. J. Syst. Evol. Microbiol.">
        <title>The Global Catalogue of Microorganisms (GCM) 10K type strain sequencing project: providing services to taxonomists for standard genome sequencing and annotation.</title>
        <authorList>
            <consortium name="The Broad Institute Genomics Platform"/>
            <consortium name="The Broad Institute Genome Sequencing Center for Infectious Disease"/>
            <person name="Wu L."/>
            <person name="Ma J."/>
        </authorList>
    </citation>
    <scope>NUCLEOTIDE SEQUENCE [LARGE SCALE GENOMIC DNA]</scope>
    <source>
        <strain evidence="4">JCM 17563</strain>
    </source>
</reference>
<evidence type="ECO:0000313" key="3">
    <source>
        <dbReference type="EMBL" id="GAA4020441.1"/>
    </source>
</evidence>
<evidence type="ECO:0000256" key="2">
    <source>
        <dbReference type="SAM" id="Phobius"/>
    </source>
</evidence>
<protein>
    <submittedName>
        <fullName evidence="3">Uncharacterized protein</fullName>
    </submittedName>
</protein>
<feature type="region of interest" description="Disordered" evidence="1">
    <location>
        <begin position="49"/>
        <end position="127"/>
    </location>
</feature>
<organism evidence="3 4">
    <name type="scientific">Sphingomonas swuensis</name>
    <dbReference type="NCBI Taxonomy" id="977800"/>
    <lineage>
        <taxon>Bacteria</taxon>
        <taxon>Pseudomonadati</taxon>
        <taxon>Pseudomonadota</taxon>
        <taxon>Alphaproteobacteria</taxon>
        <taxon>Sphingomonadales</taxon>
        <taxon>Sphingomonadaceae</taxon>
        <taxon>Sphingomonas</taxon>
    </lineage>
</organism>